<dbReference type="GO" id="GO:0160102">
    <property type="term" value="F:tRNA (guanine(10)-N2)-methyltransferase activity"/>
    <property type="evidence" value="ECO:0007669"/>
    <property type="project" value="UniProtKB-EC"/>
</dbReference>
<keyword evidence="2" id="KW-0963">Cytoplasm</keyword>
<dbReference type="EC" id="2.1.1.214" evidence="9"/>
<dbReference type="InterPro" id="IPR000241">
    <property type="entry name" value="RlmKL-like_Mtase"/>
</dbReference>
<sequence>MTIRYLVFFAQVHPEFRLPELQSIAELYGFQVIKPASLPGVSENEIWNPSRPFWVIDLEDEAHAIALAERCILIKSIYELYGHGNTYEDVHSQTLACAHLWQRFKEDTSFRFIVTAYSDRIPMSRQKEIVDSFAFMDMRGKIDLKNPDETFTCYEEYPDARYKTKEDDGKNTLLHIFFGRLVTVGKARALVQKFDVKKRSYYGNTSMEAEISLLMANQTLASPGKFIYDPFMGTGSMAYTAAQFGAFVFGSDIDGRQMRGKGDSPGIMIAATQYGVAPRIIDLCTFDVTRNPLRCGDLFDAIVTDPPYGVRAGAKRLGRKESDRDRRVQKRLANPERELLQTTAQEDYVPPTKPYELSDLVRDLVRLARYLLRPNGRLVFFLPTVTDEYEAVDVETALCSGMEVVANSVQDFGNWGRRLITIKKTTNESFGSPFEDGEETDDDSKNHVPAHKDFREKYFKRFQKN</sequence>
<dbReference type="OrthoDB" id="296065at2759"/>
<dbReference type="GO" id="GO:0008033">
    <property type="term" value="P:tRNA processing"/>
    <property type="evidence" value="ECO:0007669"/>
    <property type="project" value="UniProtKB-UniRule"/>
</dbReference>
<dbReference type="STRING" id="27342.A0A0H2S6C1"/>
<dbReference type="PANTHER" id="PTHR13370:SF3">
    <property type="entry name" value="TRNA (GUANINE(10)-N2)-METHYLTRANSFERASE HOMOLOG"/>
    <property type="match status" value="1"/>
</dbReference>
<proteinExistence type="inferred from homology"/>
<dbReference type="InterPro" id="IPR002052">
    <property type="entry name" value="DNA_methylase_N6_adenine_CS"/>
</dbReference>
<feature type="domain" description="Ribosomal RNA large subunit methyltransferase K/L-like methyltransferase" evidence="12">
    <location>
        <begin position="198"/>
        <end position="316"/>
    </location>
</feature>
<evidence type="ECO:0000259" key="12">
    <source>
        <dbReference type="Pfam" id="PF01170"/>
    </source>
</evidence>
<keyword evidence="7 10" id="KW-0819">tRNA processing</keyword>
<evidence type="ECO:0000256" key="8">
    <source>
        <dbReference type="ARBA" id="ARBA00022884"/>
    </source>
</evidence>
<dbReference type="FunCoup" id="A0A0H2S6C1">
    <property type="interactions" value="647"/>
</dbReference>
<name>A0A0H2S6C1_9AGAM</name>
<dbReference type="PRINTS" id="PR00507">
    <property type="entry name" value="N12N6MTFRASE"/>
</dbReference>
<comment type="similarity">
    <text evidence="10">Belongs to the class I-like SAM-binding methyltransferase superfamily. TRM11 methyltransferase family.</text>
</comment>
<dbReference type="InterPro" id="IPR059073">
    <property type="entry name" value="TRMT11_N"/>
</dbReference>
<evidence type="ECO:0000256" key="10">
    <source>
        <dbReference type="PROSITE-ProRule" id="PRU00959"/>
    </source>
</evidence>
<dbReference type="InterPro" id="IPR016691">
    <property type="entry name" value="TRMT11"/>
</dbReference>
<evidence type="ECO:0000256" key="1">
    <source>
        <dbReference type="ARBA" id="ARBA00004496"/>
    </source>
</evidence>
<dbReference type="GO" id="GO:0032259">
    <property type="term" value="P:methylation"/>
    <property type="evidence" value="ECO:0007669"/>
    <property type="project" value="UniProtKB-UniRule"/>
</dbReference>
<accession>A0A0H2S6C1</accession>
<evidence type="ECO:0000256" key="3">
    <source>
        <dbReference type="ARBA" id="ARBA00022555"/>
    </source>
</evidence>
<evidence type="ECO:0000256" key="7">
    <source>
        <dbReference type="ARBA" id="ARBA00022694"/>
    </source>
</evidence>
<dbReference type="Pfam" id="PF25904">
    <property type="entry name" value="Tmrp11_N"/>
    <property type="match status" value="1"/>
</dbReference>
<dbReference type="Proteomes" id="UP000053477">
    <property type="component" value="Unassembled WGS sequence"/>
</dbReference>
<evidence type="ECO:0000256" key="4">
    <source>
        <dbReference type="ARBA" id="ARBA00022603"/>
    </source>
</evidence>
<dbReference type="PANTHER" id="PTHR13370">
    <property type="entry name" value="RNA METHYLASE-RELATED"/>
    <property type="match status" value="1"/>
</dbReference>
<feature type="compositionally biased region" description="Basic and acidic residues" evidence="11">
    <location>
        <begin position="443"/>
        <end position="452"/>
    </location>
</feature>
<keyword evidence="6 10" id="KW-0949">S-adenosyl-L-methionine</keyword>
<feature type="domain" description="tRNA (guanine(10)-N(2))-methyltransferase TRMT11 N-terminal" evidence="13">
    <location>
        <begin position="4"/>
        <end position="185"/>
    </location>
</feature>
<evidence type="ECO:0000313" key="15">
    <source>
        <dbReference type="Proteomes" id="UP000053477"/>
    </source>
</evidence>
<keyword evidence="5 10" id="KW-0808">Transferase</keyword>
<dbReference type="PROSITE" id="PS51627">
    <property type="entry name" value="SAM_MT_TRM11"/>
    <property type="match status" value="1"/>
</dbReference>
<dbReference type="EMBL" id="KQ085886">
    <property type="protein sequence ID" value="KLO19459.1"/>
    <property type="molecule type" value="Genomic_DNA"/>
</dbReference>
<evidence type="ECO:0000256" key="9">
    <source>
        <dbReference type="ARBA" id="ARBA00066937"/>
    </source>
</evidence>
<reference evidence="14 15" key="1">
    <citation type="submission" date="2015-04" db="EMBL/GenBank/DDBJ databases">
        <title>Complete genome sequence of Schizopora paradoxa KUC8140, a cosmopolitan wood degrader in East Asia.</title>
        <authorList>
            <consortium name="DOE Joint Genome Institute"/>
            <person name="Min B."/>
            <person name="Park H."/>
            <person name="Jang Y."/>
            <person name="Kim J.-J."/>
            <person name="Kim K.H."/>
            <person name="Pangilinan J."/>
            <person name="Lipzen A."/>
            <person name="Riley R."/>
            <person name="Grigoriev I.V."/>
            <person name="Spatafora J.W."/>
            <person name="Choi I.-G."/>
        </authorList>
    </citation>
    <scope>NUCLEOTIDE SEQUENCE [LARGE SCALE GENOMIC DNA]</scope>
    <source>
        <strain evidence="14 15">KUC8140</strain>
    </source>
</reference>
<dbReference type="GO" id="GO:0043527">
    <property type="term" value="C:tRNA methyltransferase complex"/>
    <property type="evidence" value="ECO:0007669"/>
    <property type="project" value="UniProtKB-ARBA"/>
</dbReference>
<comment type="subcellular location">
    <subcellularLocation>
        <location evidence="1">Cytoplasm</location>
    </subcellularLocation>
</comment>
<evidence type="ECO:0000256" key="2">
    <source>
        <dbReference type="ARBA" id="ARBA00022490"/>
    </source>
</evidence>
<keyword evidence="4 10" id="KW-0489">Methyltransferase</keyword>
<feature type="region of interest" description="Disordered" evidence="11">
    <location>
        <begin position="428"/>
        <end position="452"/>
    </location>
</feature>
<protein>
    <recommendedName>
        <fullName evidence="9">tRNA (guanine(10)-N(2))-methyltransferase</fullName>
        <ecNumber evidence="9">2.1.1.214</ecNumber>
    </recommendedName>
</protein>
<dbReference type="Pfam" id="PF01170">
    <property type="entry name" value="UPF0020"/>
    <property type="match status" value="1"/>
</dbReference>
<dbReference type="Gene3D" id="3.40.50.150">
    <property type="entry name" value="Vaccinia Virus protein VP39"/>
    <property type="match status" value="1"/>
</dbReference>
<dbReference type="GO" id="GO:0000049">
    <property type="term" value="F:tRNA binding"/>
    <property type="evidence" value="ECO:0007669"/>
    <property type="project" value="UniProtKB-UniRule"/>
</dbReference>
<dbReference type="GO" id="GO:0005737">
    <property type="term" value="C:cytoplasm"/>
    <property type="evidence" value="ECO:0007669"/>
    <property type="project" value="UniProtKB-SubCell"/>
</dbReference>
<organism evidence="14 15">
    <name type="scientific">Schizopora paradoxa</name>
    <dbReference type="NCBI Taxonomy" id="27342"/>
    <lineage>
        <taxon>Eukaryota</taxon>
        <taxon>Fungi</taxon>
        <taxon>Dikarya</taxon>
        <taxon>Basidiomycota</taxon>
        <taxon>Agaricomycotina</taxon>
        <taxon>Agaricomycetes</taxon>
        <taxon>Hymenochaetales</taxon>
        <taxon>Schizoporaceae</taxon>
        <taxon>Schizopora</taxon>
    </lineage>
</organism>
<evidence type="ECO:0000259" key="13">
    <source>
        <dbReference type="Pfam" id="PF25904"/>
    </source>
</evidence>
<dbReference type="SUPFAM" id="SSF53335">
    <property type="entry name" value="S-adenosyl-L-methionine-dependent methyltransferases"/>
    <property type="match status" value="1"/>
</dbReference>
<dbReference type="InterPro" id="IPR029063">
    <property type="entry name" value="SAM-dependent_MTases_sf"/>
</dbReference>
<keyword evidence="15" id="KW-1185">Reference proteome</keyword>
<dbReference type="AlphaFoldDB" id="A0A0H2S6C1"/>
<evidence type="ECO:0000313" key="14">
    <source>
        <dbReference type="EMBL" id="KLO19459.1"/>
    </source>
</evidence>
<evidence type="ECO:0000256" key="11">
    <source>
        <dbReference type="SAM" id="MobiDB-lite"/>
    </source>
</evidence>
<dbReference type="PROSITE" id="PS00092">
    <property type="entry name" value="N6_MTASE"/>
    <property type="match status" value="1"/>
</dbReference>
<evidence type="ECO:0000256" key="5">
    <source>
        <dbReference type="ARBA" id="ARBA00022679"/>
    </source>
</evidence>
<evidence type="ECO:0000256" key="6">
    <source>
        <dbReference type="ARBA" id="ARBA00022691"/>
    </source>
</evidence>
<keyword evidence="3 10" id="KW-0820">tRNA-binding</keyword>
<dbReference type="PIRSF" id="PIRSF017259">
    <property type="entry name" value="tRNA_mtfrase_TRM11"/>
    <property type="match status" value="1"/>
</dbReference>
<gene>
    <name evidence="14" type="ORF">SCHPADRAFT_898749</name>
</gene>
<keyword evidence="8 10" id="KW-0694">RNA-binding</keyword>
<dbReference type="InParanoid" id="A0A0H2S6C1"/>